<dbReference type="InterPro" id="IPR036388">
    <property type="entry name" value="WH-like_DNA-bd_sf"/>
</dbReference>
<evidence type="ECO:0000256" key="7">
    <source>
        <dbReference type="ARBA" id="ARBA00022771"/>
    </source>
</evidence>
<dbReference type="AlphaFoldDB" id="A0A9P0N0D4"/>
<dbReference type="Pfam" id="PF11717">
    <property type="entry name" value="Tudor-knot"/>
    <property type="match status" value="1"/>
</dbReference>
<dbReference type="Pfam" id="PF05721">
    <property type="entry name" value="PhyH"/>
    <property type="match status" value="1"/>
</dbReference>
<dbReference type="FunFam" id="2.30.30.140:FF:000013">
    <property type="entry name" value="Histone acetyltransferase"/>
    <property type="match status" value="1"/>
</dbReference>
<dbReference type="InterPro" id="IPR040706">
    <property type="entry name" value="Zf-MYST"/>
</dbReference>
<feature type="domain" description="MYST-type HAT" evidence="16">
    <location>
        <begin position="448"/>
        <end position="723"/>
    </location>
</feature>
<keyword evidence="5" id="KW-0479">Metal-binding</keyword>
<evidence type="ECO:0000259" key="16">
    <source>
        <dbReference type="PROSITE" id="PS51726"/>
    </source>
</evidence>
<keyword evidence="6" id="KW-0227">DNA damage</keyword>
<dbReference type="FunFam" id="1.10.10.10:FF:000022">
    <property type="entry name" value="Histone acetyltransferase"/>
    <property type="match status" value="1"/>
</dbReference>
<name>A0A9P0N0D4_SPOLI</name>
<dbReference type="InterPro" id="IPR025995">
    <property type="entry name" value="Tudor-knot"/>
</dbReference>
<dbReference type="Pfam" id="PF17772">
    <property type="entry name" value="zf-MYST"/>
    <property type="match status" value="1"/>
</dbReference>
<feature type="region of interest" description="Disordered" evidence="15">
    <location>
        <begin position="327"/>
        <end position="347"/>
    </location>
</feature>
<evidence type="ECO:0000256" key="11">
    <source>
        <dbReference type="ARBA" id="ARBA00023163"/>
    </source>
</evidence>
<evidence type="ECO:0000256" key="1">
    <source>
        <dbReference type="ARBA" id="ARBA00004123"/>
    </source>
</evidence>
<accession>A0A9P0N0D4</accession>
<dbReference type="GO" id="GO:0035267">
    <property type="term" value="C:NuA4 histone acetyltransferase complex"/>
    <property type="evidence" value="ECO:0007669"/>
    <property type="project" value="TreeGrafter"/>
</dbReference>
<dbReference type="Proteomes" id="UP001153321">
    <property type="component" value="Chromosome 14"/>
</dbReference>
<dbReference type="Gene3D" id="3.30.60.60">
    <property type="entry name" value="N-acetyl transferase-like"/>
    <property type="match status" value="1"/>
</dbReference>
<dbReference type="GO" id="GO:0046972">
    <property type="term" value="F:histone H4K16 acetyltransferase activity"/>
    <property type="evidence" value="ECO:0007669"/>
    <property type="project" value="TreeGrafter"/>
</dbReference>
<comment type="subcellular location">
    <subcellularLocation>
        <location evidence="1">Nucleus</location>
    </subcellularLocation>
</comment>
<dbReference type="Gene3D" id="2.30.30.140">
    <property type="match status" value="1"/>
</dbReference>
<dbReference type="Gene3D" id="1.10.10.10">
    <property type="entry name" value="Winged helix-like DNA-binding domain superfamily/Winged helix DNA-binding domain"/>
    <property type="match status" value="1"/>
</dbReference>
<keyword evidence="13" id="KW-0539">Nucleus</keyword>
<evidence type="ECO:0000256" key="8">
    <source>
        <dbReference type="ARBA" id="ARBA00022833"/>
    </source>
</evidence>
<dbReference type="InterPro" id="IPR008775">
    <property type="entry name" value="Phytyl_CoA_dOase-like"/>
</dbReference>
<dbReference type="GO" id="GO:0006355">
    <property type="term" value="P:regulation of DNA-templated transcription"/>
    <property type="evidence" value="ECO:0007669"/>
    <property type="project" value="InterPro"/>
</dbReference>
<keyword evidence="8" id="KW-0862">Zinc</keyword>
<dbReference type="InterPro" id="IPR000953">
    <property type="entry name" value="Chromo/chromo_shadow_dom"/>
</dbReference>
<dbReference type="InterPro" id="IPR002717">
    <property type="entry name" value="HAT_MYST-type"/>
</dbReference>
<evidence type="ECO:0000256" key="10">
    <source>
        <dbReference type="ARBA" id="ARBA00023015"/>
    </source>
</evidence>
<dbReference type="InterPro" id="IPR050603">
    <property type="entry name" value="MYST_HAT"/>
</dbReference>
<dbReference type="SUPFAM" id="SSF51197">
    <property type="entry name" value="Clavaminate synthase-like"/>
    <property type="match status" value="1"/>
</dbReference>
<evidence type="ECO:0000313" key="18">
    <source>
        <dbReference type="Proteomes" id="UP001153321"/>
    </source>
</evidence>
<evidence type="ECO:0000256" key="15">
    <source>
        <dbReference type="SAM" id="MobiDB-lite"/>
    </source>
</evidence>
<evidence type="ECO:0000313" key="17">
    <source>
        <dbReference type="EMBL" id="CAH1636839.1"/>
    </source>
</evidence>
<evidence type="ECO:0000256" key="3">
    <source>
        <dbReference type="ARBA" id="ARBA00013184"/>
    </source>
</evidence>
<proteinExistence type="inferred from homology"/>
<dbReference type="InterPro" id="IPR016181">
    <property type="entry name" value="Acyl_CoA_acyltransferase"/>
</dbReference>
<evidence type="ECO:0000256" key="14">
    <source>
        <dbReference type="ARBA" id="ARBA00023315"/>
    </source>
</evidence>
<evidence type="ECO:0000256" key="4">
    <source>
        <dbReference type="ARBA" id="ARBA00022679"/>
    </source>
</evidence>
<protein>
    <recommendedName>
        <fullName evidence="3">histone acetyltransferase</fullName>
        <ecNumber evidence="3">2.3.1.48</ecNumber>
    </recommendedName>
</protein>
<keyword evidence="7" id="KW-0863">Zinc-finger</keyword>
<dbReference type="Gene3D" id="2.60.120.620">
    <property type="entry name" value="q2cbj1_9rhob like domain"/>
    <property type="match status" value="1"/>
</dbReference>
<feature type="region of interest" description="Disordered" evidence="15">
    <location>
        <begin position="446"/>
        <end position="472"/>
    </location>
</feature>
<feature type="region of interest" description="Disordered" evidence="15">
    <location>
        <begin position="363"/>
        <end position="385"/>
    </location>
</feature>
<dbReference type="Pfam" id="PF01853">
    <property type="entry name" value="MOZ_SAS"/>
    <property type="match status" value="1"/>
</dbReference>
<sequence>MGRLTLEQKKFYKDNGYILLKNLISEEELSRVIDEYDKLFKRKNLEQMENSWVGKNEDNRKSDSPYTVKGVHNLQHHHAVFGKLLYNDNILDALEDVMETENIMLHHTKAHYKPPEKGASYPMHQDYPYFPYEKDSMVAVFIHLDPATPENGGLLVYPGSHKLGPLEDVGKLQGNFHFVDQKKFPIEKATPVIADRGDVVIFSYFLVHGSTQNLSDKPRRMFLAQFASADDRPIGDQRPQPGYGWKMNDNEDELTTFCDSAASLVEGCRLPVRMQGGDDWPLAEIISIKEIRGQRGYYVHYVDFNKRLDEWVGESWLDTRKVQFPRRDGVSTGGTTTPKKTHIGSGGGVMPNFINDTVCNESQKSSTIQSRPTIPNQQVPPSLPQPKVHEKTHLNALNGSTPKNALGVVAGEPRQLVSRPASPTLGNDSSSLVNGGAVLAAALQKKMNRKRKAPSIDNEEPKQNSKTFQAEPVPSIENEGSETTEMVNLPCIYICEFCLKYRKSKKCLERHLIKCKLKHPPGNEIYRKGSISFFEIDGRKNKCYAQNLCLLAKLFLDHKTLYYDTDPFLFYVMTEFDARGFHIVGYFSKEKESTEDYNVACILTLPPYQRKGYGKLLIEFKKPLSDLGLLSYRSYWAQTILDILTHIKPVGDNEKPIITINEICELTSIKKEDVISTLQNLNLINYYKGQYIISVNEETLQQHEKAMEKRTLRIDPKCLHWTPKDWSKRAKWI</sequence>
<dbReference type="FunFam" id="3.40.630.30:FF:000002">
    <property type="entry name" value="Histone acetyltransferase"/>
    <property type="match status" value="1"/>
</dbReference>
<dbReference type="Gene3D" id="3.40.630.30">
    <property type="match status" value="1"/>
</dbReference>
<dbReference type="SMART" id="SM00298">
    <property type="entry name" value="CHROMO"/>
    <property type="match status" value="1"/>
</dbReference>
<organism evidence="17 18">
    <name type="scientific">Spodoptera littoralis</name>
    <name type="common">Egyptian cotton leafworm</name>
    <dbReference type="NCBI Taxonomy" id="7109"/>
    <lineage>
        <taxon>Eukaryota</taxon>
        <taxon>Metazoa</taxon>
        <taxon>Ecdysozoa</taxon>
        <taxon>Arthropoda</taxon>
        <taxon>Hexapoda</taxon>
        <taxon>Insecta</taxon>
        <taxon>Pterygota</taxon>
        <taxon>Neoptera</taxon>
        <taxon>Endopterygota</taxon>
        <taxon>Lepidoptera</taxon>
        <taxon>Glossata</taxon>
        <taxon>Ditrysia</taxon>
        <taxon>Noctuoidea</taxon>
        <taxon>Noctuidae</taxon>
        <taxon>Amphipyrinae</taxon>
        <taxon>Spodoptera</taxon>
    </lineage>
</organism>
<dbReference type="EC" id="2.3.1.48" evidence="3"/>
<keyword evidence="11" id="KW-0804">Transcription</keyword>
<dbReference type="EMBL" id="LR824545">
    <property type="protein sequence ID" value="CAH1636839.1"/>
    <property type="molecule type" value="Genomic_DNA"/>
</dbReference>
<dbReference type="GO" id="GO:0005634">
    <property type="term" value="C:nucleus"/>
    <property type="evidence" value="ECO:0007669"/>
    <property type="project" value="UniProtKB-SubCell"/>
</dbReference>
<evidence type="ECO:0000256" key="9">
    <source>
        <dbReference type="ARBA" id="ARBA00022990"/>
    </source>
</evidence>
<evidence type="ECO:0000256" key="12">
    <source>
        <dbReference type="ARBA" id="ARBA00023204"/>
    </source>
</evidence>
<evidence type="ECO:0000256" key="13">
    <source>
        <dbReference type="ARBA" id="ARBA00023242"/>
    </source>
</evidence>
<gene>
    <name evidence="17" type="ORF">SPLIT_LOCUS2201</name>
</gene>
<keyword evidence="18" id="KW-1185">Reference proteome</keyword>
<dbReference type="PANTHER" id="PTHR10615">
    <property type="entry name" value="HISTONE ACETYLTRANSFERASE"/>
    <property type="match status" value="1"/>
</dbReference>
<dbReference type="PROSITE" id="PS51726">
    <property type="entry name" value="MYST_HAT"/>
    <property type="match status" value="1"/>
</dbReference>
<keyword evidence="10" id="KW-0805">Transcription regulation</keyword>
<evidence type="ECO:0000256" key="6">
    <source>
        <dbReference type="ARBA" id="ARBA00022763"/>
    </source>
</evidence>
<reference evidence="17" key="1">
    <citation type="submission" date="2022-02" db="EMBL/GenBank/DDBJ databases">
        <authorList>
            <person name="King R."/>
        </authorList>
    </citation>
    <scope>NUCLEOTIDE SEQUENCE</scope>
</reference>
<keyword evidence="14" id="KW-0012">Acyltransferase</keyword>
<keyword evidence="4" id="KW-0808">Transferase</keyword>
<keyword evidence="9" id="KW-0007">Acetylation</keyword>
<dbReference type="GO" id="GO:0008270">
    <property type="term" value="F:zinc ion binding"/>
    <property type="evidence" value="ECO:0007669"/>
    <property type="project" value="UniProtKB-KW"/>
</dbReference>
<keyword evidence="12" id="KW-0234">DNA repair</keyword>
<dbReference type="GO" id="GO:0000724">
    <property type="term" value="P:double-strand break repair via homologous recombination"/>
    <property type="evidence" value="ECO:0007669"/>
    <property type="project" value="TreeGrafter"/>
</dbReference>
<comment type="similarity">
    <text evidence="2">Belongs to the MYST (SAS/MOZ) family.</text>
</comment>
<dbReference type="InterPro" id="IPR016197">
    <property type="entry name" value="Chromo-like_dom_sf"/>
</dbReference>
<dbReference type="SUPFAM" id="SSF54160">
    <property type="entry name" value="Chromo domain-like"/>
    <property type="match status" value="1"/>
</dbReference>
<dbReference type="PANTHER" id="PTHR10615:SF219">
    <property type="entry name" value="HISTONE ACETYLTRANSFERASE KAT5"/>
    <property type="match status" value="1"/>
</dbReference>
<evidence type="ECO:0000256" key="5">
    <source>
        <dbReference type="ARBA" id="ARBA00022723"/>
    </source>
</evidence>
<feature type="compositionally biased region" description="Polar residues" evidence="15">
    <location>
        <begin position="363"/>
        <end position="380"/>
    </location>
</feature>
<dbReference type="SUPFAM" id="SSF55729">
    <property type="entry name" value="Acyl-CoA N-acyltransferases (Nat)"/>
    <property type="match status" value="1"/>
</dbReference>
<evidence type="ECO:0000256" key="2">
    <source>
        <dbReference type="ARBA" id="ARBA00010107"/>
    </source>
</evidence>
<dbReference type="CDD" id="cd04301">
    <property type="entry name" value="NAT_SF"/>
    <property type="match status" value="1"/>
</dbReference>